<name>A0A3E0HBG8_9PSEU</name>
<dbReference type="Proteomes" id="UP000256269">
    <property type="component" value="Unassembled WGS sequence"/>
</dbReference>
<evidence type="ECO:0000313" key="2">
    <source>
        <dbReference type="Proteomes" id="UP000256269"/>
    </source>
</evidence>
<gene>
    <name evidence="1" type="ORF">BCF44_11132</name>
</gene>
<accession>A0A3E0HBG8</accession>
<reference evidence="1 2" key="1">
    <citation type="submission" date="2018-08" db="EMBL/GenBank/DDBJ databases">
        <title>Genomic Encyclopedia of Archaeal and Bacterial Type Strains, Phase II (KMG-II): from individual species to whole genera.</title>
        <authorList>
            <person name="Goeker M."/>
        </authorList>
    </citation>
    <scope>NUCLEOTIDE SEQUENCE [LARGE SCALE GENOMIC DNA]</scope>
    <source>
        <strain evidence="1 2">DSM 45791</strain>
    </source>
</reference>
<proteinExistence type="predicted"/>
<organism evidence="1 2">
    <name type="scientific">Kutzneria buriramensis</name>
    <dbReference type="NCBI Taxonomy" id="1045776"/>
    <lineage>
        <taxon>Bacteria</taxon>
        <taxon>Bacillati</taxon>
        <taxon>Actinomycetota</taxon>
        <taxon>Actinomycetes</taxon>
        <taxon>Pseudonocardiales</taxon>
        <taxon>Pseudonocardiaceae</taxon>
        <taxon>Kutzneria</taxon>
    </lineage>
</organism>
<comment type="caution">
    <text evidence="1">The sequence shown here is derived from an EMBL/GenBank/DDBJ whole genome shotgun (WGS) entry which is preliminary data.</text>
</comment>
<keyword evidence="2" id="KW-1185">Reference proteome</keyword>
<dbReference type="Gene3D" id="3.30.70.100">
    <property type="match status" value="1"/>
</dbReference>
<dbReference type="AlphaFoldDB" id="A0A3E0HBG8"/>
<evidence type="ECO:0000313" key="1">
    <source>
        <dbReference type="EMBL" id="REH41731.1"/>
    </source>
</evidence>
<sequence length="169" mass="18929">MLCGMDLARPDVEGIVIRTWRTDDQRRAAEGAVNTWRSRPWPADCLTRAVLLGADGQLVLHYEQWSSHQLGYRLVHAEPAEATAPEVLIVSFGVSKVARQRRLVDVMRAHVTPGTYLHASTDGTGVLAWTTRDTWRELDELPWVERLSSQRFHPHAELAHSSAATARSA</sequence>
<protein>
    <submittedName>
        <fullName evidence="1">Uncharacterized protein</fullName>
    </submittedName>
</protein>
<dbReference type="EMBL" id="QUNO01000011">
    <property type="protein sequence ID" value="REH41731.1"/>
    <property type="molecule type" value="Genomic_DNA"/>
</dbReference>